<dbReference type="InterPro" id="IPR045874">
    <property type="entry name" value="LRK10/LRL21-25-like"/>
</dbReference>
<evidence type="ECO:0000256" key="9">
    <source>
        <dbReference type="ARBA" id="ARBA00022989"/>
    </source>
</evidence>
<dbReference type="PROSITE" id="PS00108">
    <property type="entry name" value="PROTEIN_KINASE_ST"/>
    <property type="match status" value="1"/>
</dbReference>
<keyword evidence="9" id="KW-1133">Transmembrane helix</keyword>
<keyword evidence="2 13" id="KW-0723">Serine/threonine-protein kinase</keyword>
<dbReference type="PROSITE" id="PS00107">
    <property type="entry name" value="PROTEIN_KINASE_ATP"/>
    <property type="match status" value="1"/>
</dbReference>
<keyword evidence="8 12" id="KW-0067">ATP-binding</keyword>
<dbReference type="PROSITE" id="PS50011">
    <property type="entry name" value="PROTEIN_KINASE_DOM"/>
    <property type="match status" value="1"/>
</dbReference>
<dbReference type="InterPro" id="IPR011009">
    <property type="entry name" value="Kinase-like_dom_sf"/>
</dbReference>
<comment type="subcellular location">
    <subcellularLocation>
        <location evidence="1">Membrane</location>
        <topology evidence="1">Single-pass type I membrane protein</topology>
    </subcellularLocation>
</comment>
<keyword evidence="6 12" id="KW-0547">Nucleotide-binding</keyword>
<name>A0AB40CMX9_DIOCR</name>
<dbReference type="InterPro" id="IPR000719">
    <property type="entry name" value="Prot_kinase_dom"/>
</dbReference>
<dbReference type="Gene3D" id="1.10.510.10">
    <property type="entry name" value="Transferase(Phosphotransferase) domain 1"/>
    <property type="match status" value="1"/>
</dbReference>
<evidence type="ECO:0000256" key="8">
    <source>
        <dbReference type="ARBA" id="ARBA00022840"/>
    </source>
</evidence>
<evidence type="ECO:0000256" key="5">
    <source>
        <dbReference type="ARBA" id="ARBA00022729"/>
    </source>
</evidence>
<keyword evidence="11" id="KW-0325">Glycoprotein</keyword>
<evidence type="ECO:0000256" key="11">
    <source>
        <dbReference type="ARBA" id="ARBA00023180"/>
    </source>
</evidence>
<dbReference type="SMART" id="SM00220">
    <property type="entry name" value="S_TKc"/>
    <property type="match status" value="1"/>
</dbReference>
<keyword evidence="15" id="KW-1185">Reference proteome</keyword>
<evidence type="ECO:0000256" key="1">
    <source>
        <dbReference type="ARBA" id="ARBA00004479"/>
    </source>
</evidence>
<keyword evidence="7" id="KW-0418">Kinase</keyword>
<evidence type="ECO:0000256" key="6">
    <source>
        <dbReference type="ARBA" id="ARBA00022741"/>
    </source>
</evidence>
<sequence>MALLAFGKCGDARRTTLNSWSENATIERVLNRIAEEKPIRFTLQQLGGFTHNYTTRLGSGGFGTVYKGQLPNGVLVAMKALNTGDKKLMEKQFKAEIGTIGRTFHANLVRLYGFCYDSIFRALVHEYMDKGSLDTYLFDKSHTIAWEKLHEIAIGTEKALSYLHHECEQRIIHYDIKPANILLYHNFTAKVADFVLAKLCNRKNTHVSMSGRRGMPVYTTLEILFMGQVTYKCDIYSLGILLFEIAGRRSIYDESLEEDEH</sequence>
<keyword evidence="5" id="KW-0732">Signal</keyword>
<dbReference type="Pfam" id="PF00069">
    <property type="entry name" value="Pkinase"/>
    <property type="match status" value="1"/>
</dbReference>
<evidence type="ECO:0000256" key="4">
    <source>
        <dbReference type="ARBA" id="ARBA00022692"/>
    </source>
</evidence>
<keyword evidence="4" id="KW-0812">Transmembrane</keyword>
<keyword evidence="3" id="KW-0808">Transferase</keyword>
<dbReference type="Proteomes" id="UP001515500">
    <property type="component" value="Chromosome 16"/>
</dbReference>
<protein>
    <submittedName>
        <fullName evidence="16">Rust resistance kinase Lr10-like</fullName>
    </submittedName>
</protein>
<dbReference type="GO" id="GO:0016020">
    <property type="term" value="C:membrane"/>
    <property type="evidence" value="ECO:0007669"/>
    <property type="project" value="UniProtKB-SubCell"/>
</dbReference>
<keyword evidence="10" id="KW-0472">Membrane</keyword>
<gene>
    <name evidence="16" type="primary">LOC120278580</name>
</gene>
<proteinExistence type="inferred from homology"/>
<evidence type="ECO:0000256" key="12">
    <source>
        <dbReference type="PROSITE-ProRule" id="PRU10141"/>
    </source>
</evidence>
<evidence type="ECO:0000256" key="7">
    <source>
        <dbReference type="ARBA" id="ARBA00022777"/>
    </source>
</evidence>
<dbReference type="Gene3D" id="3.30.200.20">
    <property type="entry name" value="Phosphorylase Kinase, domain 1"/>
    <property type="match status" value="1"/>
</dbReference>
<dbReference type="PANTHER" id="PTHR27009">
    <property type="entry name" value="RUST RESISTANCE KINASE LR10-RELATED"/>
    <property type="match status" value="1"/>
</dbReference>
<dbReference type="AlphaFoldDB" id="A0AB40CMX9"/>
<evidence type="ECO:0000256" key="10">
    <source>
        <dbReference type="ARBA" id="ARBA00023136"/>
    </source>
</evidence>
<comment type="similarity">
    <text evidence="13">Belongs to the protein kinase superfamily.</text>
</comment>
<dbReference type="GO" id="GO:0005524">
    <property type="term" value="F:ATP binding"/>
    <property type="evidence" value="ECO:0007669"/>
    <property type="project" value="UniProtKB-UniRule"/>
</dbReference>
<accession>A0AB40CMX9</accession>
<evidence type="ECO:0000256" key="2">
    <source>
        <dbReference type="ARBA" id="ARBA00022527"/>
    </source>
</evidence>
<dbReference type="InterPro" id="IPR017441">
    <property type="entry name" value="Protein_kinase_ATP_BS"/>
</dbReference>
<organism evidence="15 16">
    <name type="scientific">Dioscorea cayennensis subsp. rotundata</name>
    <name type="common">White Guinea yam</name>
    <name type="synonym">Dioscorea rotundata</name>
    <dbReference type="NCBI Taxonomy" id="55577"/>
    <lineage>
        <taxon>Eukaryota</taxon>
        <taxon>Viridiplantae</taxon>
        <taxon>Streptophyta</taxon>
        <taxon>Embryophyta</taxon>
        <taxon>Tracheophyta</taxon>
        <taxon>Spermatophyta</taxon>
        <taxon>Magnoliopsida</taxon>
        <taxon>Liliopsida</taxon>
        <taxon>Dioscoreales</taxon>
        <taxon>Dioscoreaceae</taxon>
        <taxon>Dioscorea</taxon>
    </lineage>
</organism>
<evidence type="ECO:0000256" key="13">
    <source>
        <dbReference type="RuleBase" id="RU000304"/>
    </source>
</evidence>
<evidence type="ECO:0000259" key="14">
    <source>
        <dbReference type="PROSITE" id="PS50011"/>
    </source>
</evidence>
<dbReference type="GeneID" id="120278580"/>
<dbReference type="GO" id="GO:0004674">
    <property type="term" value="F:protein serine/threonine kinase activity"/>
    <property type="evidence" value="ECO:0007669"/>
    <property type="project" value="UniProtKB-KW"/>
</dbReference>
<dbReference type="RefSeq" id="XP_039141261.1">
    <property type="nucleotide sequence ID" value="XM_039285327.1"/>
</dbReference>
<feature type="binding site" evidence="12">
    <location>
        <position position="79"/>
    </location>
    <ligand>
        <name>ATP</name>
        <dbReference type="ChEBI" id="CHEBI:30616"/>
    </ligand>
</feature>
<evidence type="ECO:0000313" key="16">
    <source>
        <dbReference type="RefSeq" id="XP_039141261.1"/>
    </source>
</evidence>
<dbReference type="InterPro" id="IPR008271">
    <property type="entry name" value="Ser/Thr_kinase_AS"/>
</dbReference>
<dbReference type="SUPFAM" id="SSF56112">
    <property type="entry name" value="Protein kinase-like (PK-like)"/>
    <property type="match status" value="1"/>
</dbReference>
<feature type="domain" description="Protein kinase" evidence="14">
    <location>
        <begin position="51"/>
        <end position="261"/>
    </location>
</feature>
<reference evidence="16" key="1">
    <citation type="submission" date="2025-08" db="UniProtKB">
        <authorList>
            <consortium name="RefSeq"/>
        </authorList>
    </citation>
    <scope>IDENTIFICATION</scope>
</reference>
<evidence type="ECO:0000313" key="15">
    <source>
        <dbReference type="Proteomes" id="UP001515500"/>
    </source>
</evidence>
<evidence type="ECO:0000256" key="3">
    <source>
        <dbReference type="ARBA" id="ARBA00022679"/>
    </source>
</evidence>